<evidence type="ECO:0000313" key="2">
    <source>
        <dbReference type="Proteomes" id="UP001055167"/>
    </source>
</evidence>
<dbReference type="Proteomes" id="UP001055167">
    <property type="component" value="Unassembled WGS sequence"/>
</dbReference>
<evidence type="ECO:0008006" key="3">
    <source>
        <dbReference type="Google" id="ProtNLM"/>
    </source>
</evidence>
<dbReference type="EMBL" id="BPQH01000026">
    <property type="protein sequence ID" value="GJD53237.1"/>
    <property type="molecule type" value="Genomic_DNA"/>
</dbReference>
<reference evidence="1" key="2">
    <citation type="submission" date="2021-08" db="EMBL/GenBank/DDBJ databases">
        <authorList>
            <person name="Tani A."/>
            <person name="Ola A."/>
            <person name="Ogura Y."/>
            <person name="Katsura K."/>
            <person name="Hayashi T."/>
        </authorList>
    </citation>
    <scope>NUCLEOTIDE SEQUENCE</scope>
    <source>
        <strain evidence="1">KCTC 52305</strain>
    </source>
</reference>
<accession>A0ABQ4R743</accession>
<proteinExistence type="predicted"/>
<protein>
    <recommendedName>
        <fullName evidence="3">Transposase</fullName>
    </recommendedName>
</protein>
<gene>
    <name evidence="1" type="ORF">OPKNFCMD_6009</name>
</gene>
<keyword evidence="2" id="KW-1185">Reference proteome</keyword>
<sequence>MPTDLPVRKRPGETSMQLFLSMIKRRIFGANHDVNAKK</sequence>
<name>A0ABQ4R743_9HYPH</name>
<organism evidence="1 2">
    <name type="scientific">Methylobacterium crusticola</name>
    <dbReference type="NCBI Taxonomy" id="1697972"/>
    <lineage>
        <taxon>Bacteria</taxon>
        <taxon>Pseudomonadati</taxon>
        <taxon>Pseudomonadota</taxon>
        <taxon>Alphaproteobacteria</taxon>
        <taxon>Hyphomicrobiales</taxon>
        <taxon>Methylobacteriaceae</taxon>
        <taxon>Methylobacterium</taxon>
    </lineage>
</organism>
<evidence type="ECO:0000313" key="1">
    <source>
        <dbReference type="EMBL" id="GJD53237.1"/>
    </source>
</evidence>
<comment type="caution">
    <text evidence="1">The sequence shown here is derived from an EMBL/GenBank/DDBJ whole genome shotgun (WGS) entry which is preliminary data.</text>
</comment>
<reference evidence="1" key="1">
    <citation type="journal article" date="2021" name="Front. Microbiol.">
        <title>Comprehensive Comparative Genomics and Phenotyping of Methylobacterium Species.</title>
        <authorList>
            <person name="Alessa O."/>
            <person name="Ogura Y."/>
            <person name="Fujitani Y."/>
            <person name="Takami H."/>
            <person name="Hayashi T."/>
            <person name="Sahin N."/>
            <person name="Tani A."/>
        </authorList>
    </citation>
    <scope>NUCLEOTIDE SEQUENCE</scope>
    <source>
        <strain evidence="1">KCTC 52305</strain>
    </source>
</reference>